<evidence type="ECO:0000313" key="3">
    <source>
        <dbReference type="EMBL" id="KAL2283006.1"/>
    </source>
</evidence>
<dbReference type="PROSITE" id="PS00036">
    <property type="entry name" value="BZIP_BASIC"/>
    <property type="match status" value="1"/>
</dbReference>
<gene>
    <name evidence="3" type="ORF">FJTKL_10327</name>
</gene>
<comment type="caution">
    <text evidence="3">The sequence shown here is derived from an EMBL/GenBank/DDBJ whole genome shotgun (WGS) entry which is preliminary data.</text>
</comment>
<organism evidence="3 4">
    <name type="scientific">Diaporthe vaccinii</name>
    <dbReference type="NCBI Taxonomy" id="105482"/>
    <lineage>
        <taxon>Eukaryota</taxon>
        <taxon>Fungi</taxon>
        <taxon>Dikarya</taxon>
        <taxon>Ascomycota</taxon>
        <taxon>Pezizomycotina</taxon>
        <taxon>Sordariomycetes</taxon>
        <taxon>Sordariomycetidae</taxon>
        <taxon>Diaporthales</taxon>
        <taxon>Diaporthaceae</taxon>
        <taxon>Diaporthe</taxon>
        <taxon>Diaporthe eres species complex</taxon>
    </lineage>
</organism>
<feature type="domain" description="BZIP" evidence="2">
    <location>
        <begin position="24"/>
        <end position="37"/>
    </location>
</feature>
<protein>
    <recommendedName>
        <fullName evidence="2">BZIP domain-containing protein</fullName>
    </recommendedName>
</protein>
<reference evidence="3 4" key="1">
    <citation type="submission" date="2024-03" db="EMBL/GenBank/DDBJ databases">
        <title>A high-quality draft genome sequence of Diaporthe vaccinii, a causative agent of upright dieback and viscid rot disease in cranberry plants.</title>
        <authorList>
            <person name="Sarrasin M."/>
            <person name="Lang B.F."/>
            <person name="Burger G."/>
        </authorList>
    </citation>
    <scope>NUCLEOTIDE SEQUENCE [LARGE SCALE GENOMIC DNA]</scope>
    <source>
        <strain evidence="3 4">IS7</strain>
    </source>
</reference>
<dbReference type="EMBL" id="JBAWTH010000046">
    <property type="protein sequence ID" value="KAL2283006.1"/>
    <property type="molecule type" value="Genomic_DNA"/>
</dbReference>
<proteinExistence type="predicted"/>
<accession>A0ABR4EKN4</accession>
<dbReference type="Proteomes" id="UP001600888">
    <property type="component" value="Unassembled WGS sequence"/>
</dbReference>
<evidence type="ECO:0000259" key="2">
    <source>
        <dbReference type="PROSITE" id="PS00036"/>
    </source>
</evidence>
<sequence>MDVSDCVLKIGNASFRWEDESPMRKRNRLAQREYRKRKRHSIRHGAKDLDSATESPSPTRPILGSVDTGPEFSSTVQLSGPVGNLQFSSTHSDKASPVEGLNTGQFYDNTLSIGSSCPYGGAPSCLTVACSPGISHAQSPVEGHLEAGHLDVMTTGYVSSNEQSLPTPATEEYAGLQAIVSFPVGIMSPPTSDPSRLSTCSPTNFILSRNDLMGGLDDDMGQSPMDRIASTPTNLKDRFDMILDACKAAGYHSIDSMATEYYTASFSPNSYLAATQSRSRSQELPELLDNLYAASSACGHERQNSWAFNESERFRQKILRLATNILIDEVGQMDRAQDQPQGLPARS</sequence>
<name>A0ABR4EKN4_9PEZI</name>
<evidence type="ECO:0000313" key="4">
    <source>
        <dbReference type="Proteomes" id="UP001600888"/>
    </source>
</evidence>
<feature type="compositionally biased region" description="Basic residues" evidence="1">
    <location>
        <begin position="24"/>
        <end position="44"/>
    </location>
</feature>
<feature type="region of interest" description="Disordered" evidence="1">
    <location>
        <begin position="17"/>
        <end position="79"/>
    </location>
</feature>
<keyword evidence="4" id="KW-1185">Reference proteome</keyword>
<evidence type="ECO:0000256" key="1">
    <source>
        <dbReference type="SAM" id="MobiDB-lite"/>
    </source>
</evidence>
<dbReference type="InterPro" id="IPR004827">
    <property type="entry name" value="bZIP"/>
</dbReference>